<dbReference type="AlphaFoldDB" id="A0A0W0U5Z1"/>
<dbReference type="EMBL" id="UASS01000038">
    <property type="protein sequence ID" value="SPX62371.1"/>
    <property type="molecule type" value="Genomic_DNA"/>
</dbReference>
<dbReference type="InterPro" id="IPR012319">
    <property type="entry name" value="FPG_cat"/>
</dbReference>
<dbReference type="HAMAP" id="MF_00103">
    <property type="entry name" value="Fapy_DNA_glycosyl"/>
    <property type="match status" value="1"/>
</dbReference>
<evidence type="ECO:0000256" key="11">
    <source>
        <dbReference type="ARBA" id="ARBA00023239"/>
    </source>
</evidence>
<dbReference type="SMART" id="SM01232">
    <property type="entry name" value="H2TH"/>
    <property type="match status" value="1"/>
</dbReference>
<keyword evidence="13 15" id="KW-0326">Glycosidase</keyword>
<dbReference type="PATRIC" id="fig|453.4.peg.648"/>
<dbReference type="SMART" id="SM00898">
    <property type="entry name" value="Fapy_DNA_glyco"/>
    <property type="match status" value="1"/>
</dbReference>
<feature type="binding site" evidence="15">
    <location>
        <position position="152"/>
    </location>
    <ligand>
        <name>DNA</name>
        <dbReference type="ChEBI" id="CHEBI:16991"/>
    </ligand>
</feature>
<evidence type="ECO:0000313" key="21">
    <source>
        <dbReference type="Proteomes" id="UP000054698"/>
    </source>
</evidence>
<dbReference type="Gene3D" id="3.20.190.10">
    <property type="entry name" value="MutM-like, N-terminal"/>
    <property type="match status" value="1"/>
</dbReference>
<feature type="domain" description="Formamidopyrimidine-DNA glycosylase catalytic" evidence="17">
    <location>
        <begin position="2"/>
        <end position="113"/>
    </location>
</feature>
<protein>
    <recommendedName>
        <fullName evidence="15">Formamidopyrimidine-DNA glycosylase</fullName>
        <shortName evidence="15">Fapy-DNA glycosylase</shortName>
        <ecNumber evidence="15">3.2.2.23</ecNumber>
    </recommendedName>
    <alternativeName>
        <fullName evidence="15">DNA-(apurinic or apyrimidinic site) lyase MutM</fullName>
        <shortName evidence="15">AP lyase MutM</shortName>
        <ecNumber evidence="15">4.2.99.18</ecNumber>
    </alternativeName>
</protein>
<comment type="similarity">
    <text evidence="2 15">Belongs to the FPG family.</text>
</comment>
<dbReference type="InterPro" id="IPR035937">
    <property type="entry name" value="FPG_N"/>
</dbReference>
<dbReference type="STRING" id="453.Lfee_0599"/>
<dbReference type="Gene3D" id="1.10.8.50">
    <property type="match status" value="1"/>
</dbReference>
<evidence type="ECO:0000256" key="2">
    <source>
        <dbReference type="ARBA" id="ARBA00009409"/>
    </source>
</evidence>
<dbReference type="Pfam" id="PF01149">
    <property type="entry name" value="Fapy_DNA_glyco"/>
    <property type="match status" value="1"/>
</dbReference>
<dbReference type="InterPro" id="IPR010663">
    <property type="entry name" value="Znf_FPG/IleRS"/>
</dbReference>
<evidence type="ECO:0000313" key="18">
    <source>
        <dbReference type="EMBL" id="KTD02983.1"/>
    </source>
</evidence>
<evidence type="ECO:0000256" key="8">
    <source>
        <dbReference type="ARBA" id="ARBA00022833"/>
    </source>
</evidence>
<dbReference type="InterPro" id="IPR000214">
    <property type="entry name" value="Znf_DNA_glyclase/AP_lyase"/>
</dbReference>
<feature type="active site" description="Proton donor; for delta-elimination activity" evidence="15">
    <location>
        <position position="261"/>
    </location>
</feature>
<dbReference type="SUPFAM" id="SSF81624">
    <property type="entry name" value="N-terminal domain of MutM-like DNA repair proteins"/>
    <property type="match status" value="1"/>
</dbReference>
<dbReference type="EMBL" id="UGNY01000001">
    <property type="protein sequence ID" value="STX39637.1"/>
    <property type="molecule type" value="Genomic_DNA"/>
</dbReference>
<evidence type="ECO:0000256" key="12">
    <source>
        <dbReference type="ARBA" id="ARBA00023268"/>
    </source>
</evidence>
<feature type="binding site" evidence="15">
    <location>
        <position position="110"/>
    </location>
    <ligand>
        <name>DNA</name>
        <dbReference type="ChEBI" id="CHEBI:16991"/>
    </ligand>
</feature>
<proteinExistence type="inferred from homology"/>
<dbReference type="EC" id="3.2.2.23" evidence="15"/>
<keyword evidence="6 15" id="KW-0863">Zinc-finger</keyword>
<comment type="cofactor">
    <cofactor evidence="15">
        <name>Zn(2+)</name>
        <dbReference type="ChEBI" id="CHEBI:29105"/>
    </cofactor>
    <text evidence="15">Binds 1 zinc ion per subunit.</text>
</comment>
<evidence type="ECO:0000256" key="14">
    <source>
        <dbReference type="ARBA" id="ARBA00044632"/>
    </source>
</evidence>
<keyword evidence="9 15" id="KW-0238">DNA-binding</keyword>
<evidence type="ECO:0000256" key="4">
    <source>
        <dbReference type="ARBA" id="ARBA00022723"/>
    </source>
</evidence>
<evidence type="ECO:0000313" key="20">
    <source>
        <dbReference type="EMBL" id="STX39637.1"/>
    </source>
</evidence>
<dbReference type="Proteomes" id="UP000054698">
    <property type="component" value="Unassembled WGS sequence"/>
</dbReference>
<keyword evidence="12 15" id="KW-0511">Multifunctional enzyme</keyword>
<dbReference type="EMBL" id="LNYB01000018">
    <property type="protein sequence ID" value="KTD02983.1"/>
    <property type="molecule type" value="Genomic_DNA"/>
</dbReference>
<name>A0A0W0U5Z1_9GAMM</name>
<dbReference type="InterPro" id="IPR010979">
    <property type="entry name" value="Ribosomal_uS13-like_H2TH"/>
</dbReference>
<dbReference type="PROSITE" id="PS51066">
    <property type="entry name" value="ZF_FPG_2"/>
    <property type="match status" value="1"/>
</dbReference>
<evidence type="ECO:0000259" key="17">
    <source>
        <dbReference type="PROSITE" id="PS51068"/>
    </source>
</evidence>
<dbReference type="NCBIfam" id="NF002211">
    <property type="entry name" value="PRK01103.1"/>
    <property type="match status" value="1"/>
</dbReference>
<dbReference type="FunFam" id="1.10.8.50:FF:000003">
    <property type="entry name" value="Formamidopyrimidine-DNA glycosylase"/>
    <property type="match status" value="1"/>
</dbReference>
<dbReference type="GO" id="GO:0008270">
    <property type="term" value="F:zinc ion binding"/>
    <property type="evidence" value="ECO:0007669"/>
    <property type="project" value="UniProtKB-UniRule"/>
</dbReference>
<comment type="subunit">
    <text evidence="3 15">Monomer.</text>
</comment>
<dbReference type="PROSITE" id="PS51068">
    <property type="entry name" value="FPG_CAT"/>
    <property type="match status" value="1"/>
</dbReference>
<evidence type="ECO:0000313" key="22">
    <source>
        <dbReference type="Proteomes" id="UP000251942"/>
    </source>
</evidence>
<dbReference type="Proteomes" id="UP000251942">
    <property type="component" value="Unassembled WGS sequence"/>
</dbReference>
<dbReference type="InterPro" id="IPR015886">
    <property type="entry name" value="H2TH_FPG"/>
</dbReference>
<dbReference type="NCBIfam" id="TIGR00577">
    <property type="entry name" value="fpg"/>
    <property type="match status" value="1"/>
</dbReference>
<keyword evidence="10 15" id="KW-0234">DNA repair</keyword>
<dbReference type="Pfam" id="PF06827">
    <property type="entry name" value="zf-FPG_IleRS"/>
    <property type="match status" value="1"/>
</dbReference>
<dbReference type="InterPro" id="IPR020629">
    <property type="entry name" value="FPG_Glyclase"/>
</dbReference>
<keyword evidence="11 15" id="KW-0456">Lyase</keyword>
<comment type="catalytic activity">
    <reaction evidence="1 15">
        <text>Hydrolysis of DNA containing ring-opened 7-methylguanine residues, releasing 2,6-diamino-4-hydroxy-5-(N-methyl)formamidopyrimidine.</text>
        <dbReference type="EC" id="3.2.2.23"/>
    </reaction>
</comment>
<feature type="binding site" evidence="15">
    <location>
        <position position="91"/>
    </location>
    <ligand>
        <name>DNA</name>
        <dbReference type="ChEBI" id="CHEBI:16991"/>
    </ligand>
</feature>
<feature type="domain" description="FPG-type" evidence="16">
    <location>
        <begin position="237"/>
        <end position="271"/>
    </location>
</feature>
<gene>
    <name evidence="15 18" type="primary">mutM</name>
    <name evidence="15" type="synonym">fpg</name>
    <name evidence="18" type="ORF">Lfee_0599</name>
    <name evidence="20" type="ORF">NCTC11978_02841</name>
    <name evidence="19" type="ORF">NCTC12022_03130</name>
</gene>
<dbReference type="GO" id="GO:0006284">
    <property type="term" value="P:base-excision repair"/>
    <property type="evidence" value="ECO:0007669"/>
    <property type="project" value="InterPro"/>
</dbReference>
<dbReference type="SUPFAM" id="SSF57716">
    <property type="entry name" value="Glucocorticoid receptor-like (DNA-binding domain)"/>
    <property type="match status" value="1"/>
</dbReference>
<feature type="active site" description="Proton donor; for beta-elimination activity" evidence="15">
    <location>
        <position position="58"/>
    </location>
</feature>
<comment type="catalytic activity">
    <reaction evidence="14 15">
        <text>2'-deoxyribonucleotide-(2'-deoxyribose 5'-phosphate)-2'-deoxyribonucleotide-DNA = a 3'-end 2'-deoxyribonucleotide-(2,3-dehydro-2,3-deoxyribose 5'-phosphate)-DNA + a 5'-end 5'-phospho-2'-deoxyribonucleoside-DNA + H(+)</text>
        <dbReference type="Rhea" id="RHEA:66592"/>
        <dbReference type="Rhea" id="RHEA-COMP:13180"/>
        <dbReference type="Rhea" id="RHEA-COMP:16897"/>
        <dbReference type="Rhea" id="RHEA-COMP:17067"/>
        <dbReference type="ChEBI" id="CHEBI:15378"/>
        <dbReference type="ChEBI" id="CHEBI:136412"/>
        <dbReference type="ChEBI" id="CHEBI:157695"/>
        <dbReference type="ChEBI" id="CHEBI:167181"/>
        <dbReference type="EC" id="4.2.99.18"/>
    </reaction>
</comment>
<dbReference type="GO" id="GO:0034039">
    <property type="term" value="F:8-oxo-7,8-dihydroguanine DNA N-glycosylase activity"/>
    <property type="evidence" value="ECO:0007669"/>
    <property type="project" value="TreeGrafter"/>
</dbReference>
<feature type="active site" description="Schiff-base intermediate with DNA" evidence="15">
    <location>
        <position position="2"/>
    </location>
</feature>
<accession>A0A0W0U5Z1</accession>
<reference evidence="18 21" key="1">
    <citation type="submission" date="2015-11" db="EMBL/GenBank/DDBJ databases">
        <title>Genomic analysis of 38 Legionella species identifies large and diverse effector repertoires.</title>
        <authorList>
            <person name="Burstein D."/>
            <person name="Amaro F."/>
            <person name="Zusman T."/>
            <person name="Lifshitz Z."/>
            <person name="Cohen O."/>
            <person name="Gilbert J.A."/>
            <person name="Pupko T."/>
            <person name="Shuman H.A."/>
            <person name="Segal G."/>
        </authorList>
    </citation>
    <scope>NUCLEOTIDE SEQUENCE [LARGE SCALE GENOMIC DNA]</scope>
    <source>
        <strain evidence="18 21">WO-44C</strain>
    </source>
</reference>
<dbReference type="Pfam" id="PF06831">
    <property type="entry name" value="H2TH"/>
    <property type="match status" value="1"/>
</dbReference>
<evidence type="ECO:0000256" key="7">
    <source>
        <dbReference type="ARBA" id="ARBA00022801"/>
    </source>
</evidence>
<dbReference type="EC" id="4.2.99.18" evidence="15"/>
<evidence type="ECO:0000256" key="5">
    <source>
        <dbReference type="ARBA" id="ARBA00022763"/>
    </source>
</evidence>
<evidence type="ECO:0000313" key="23">
    <source>
        <dbReference type="Proteomes" id="UP000254033"/>
    </source>
</evidence>
<keyword evidence="7 15" id="KW-0378">Hydrolase</keyword>
<dbReference type="PANTHER" id="PTHR22993">
    <property type="entry name" value="FORMAMIDOPYRIMIDINE-DNA GLYCOSYLASE"/>
    <property type="match status" value="1"/>
</dbReference>
<evidence type="ECO:0000256" key="15">
    <source>
        <dbReference type="HAMAP-Rule" id="MF_00103"/>
    </source>
</evidence>
<dbReference type="FunFam" id="3.20.190.10:FF:000001">
    <property type="entry name" value="Formamidopyrimidine-DNA glycosylase"/>
    <property type="match status" value="1"/>
</dbReference>
<evidence type="ECO:0000259" key="16">
    <source>
        <dbReference type="PROSITE" id="PS51066"/>
    </source>
</evidence>
<dbReference type="CDD" id="cd08966">
    <property type="entry name" value="EcFpg-like_N"/>
    <property type="match status" value="1"/>
</dbReference>
<dbReference type="OrthoDB" id="9800855at2"/>
<comment type="function">
    <text evidence="15">Involved in base excision repair of DNA damaged by oxidation or by mutagenic agents. Acts as DNA glycosylase that recognizes and removes damaged bases. Has a preference for oxidized purines, such as 7,8-dihydro-8-oxoguanine (8-oxoG). Has AP (apurinic/apyrimidinic) lyase activity and introduces nicks in the DNA strand. Cleaves the DNA backbone by beta-delta elimination to generate a single-strand break at the site of the removed base with both 3'- and 5'-phosphates.</text>
</comment>
<dbReference type="GO" id="GO:0140078">
    <property type="term" value="F:class I DNA-(apurinic or apyrimidinic site) endonuclease activity"/>
    <property type="evidence" value="ECO:0007669"/>
    <property type="project" value="UniProtKB-EC"/>
</dbReference>
<reference evidence="22 23" key="2">
    <citation type="submission" date="2018-06" db="EMBL/GenBank/DDBJ databases">
        <authorList>
            <consortium name="Pathogen Informatics"/>
            <person name="Doyle S."/>
        </authorList>
    </citation>
    <scope>NUCLEOTIDE SEQUENCE [LARGE SCALE GENOMIC DNA]</scope>
    <source>
        <strain evidence="20 23">NCTC11978</strain>
        <strain evidence="19 22">NCTC12022</strain>
    </source>
</reference>
<evidence type="ECO:0000256" key="9">
    <source>
        <dbReference type="ARBA" id="ARBA00023125"/>
    </source>
</evidence>
<organism evidence="18 21">
    <name type="scientific">Legionella feeleii</name>
    <dbReference type="NCBI Taxonomy" id="453"/>
    <lineage>
        <taxon>Bacteria</taxon>
        <taxon>Pseudomonadati</taxon>
        <taxon>Pseudomonadota</taxon>
        <taxon>Gammaproteobacteria</taxon>
        <taxon>Legionellales</taxon>
        <taxon>Legionellaceae</taxon>
        <taxon>Legionella</taxon>
    </lineage>
</organism>
<evidence type="ECO:0000256" key="10">
    <source>
        <dbReference type="ARBA" id="ARBA00023204"/>
    </source>
</evidence>
<sequence>MPELPEIETTRRGLSPFLLNQTIIGITIRQPQLRLPVTPALNQHCTGQVVKAIYRRAKYLLLQLSEGYLLIHLGMSGHLRITEKTSVAAKHDHIDMLLQNGLILRYNDPRRFGLWLYLKENPYQHRLLAHLGPEPLDDSFTGSYLSQRARHKKQSIKSFIMSNDIVVGVGNIYATESLFLAGIHPLIPAGSLKLAQYDRLASHIKQVLEQAIKAGGTTLRDFYAIDGKPGYFTNDLQVYGRKNLPCFHCQTLIDATVIGGRNSAFCPRCQPLTSRTMQIEKALP</sequence>
<dbReference type="Proteomes" id="UP000254033">
    <property type="component" value="Unassembled WGS sequence"/>
</dbReference>
<keyword evidence="5 15" id="KW-0227">DNA damage</keyword>
<evidence type="ECO:0000256" key="1">
    <source>
        <dbReference type="ARBA" id="ARBA00001668"/>
    </source>
</evidence>
<evidence type="ECO:0000256" key="6">
    <source>
        <dbReference type="ARBA" id="ARBA00022771"/>
    </source>
</evidence>
<dbReference type="GO" id="GO:0003684">
    <property type="term" value="F:damaged DNA binding"/>
    <property type="evidence" value="ECO:0007669"/>
    <property type="project" value="InterPro"/>
</dbReference>
<evidence type="ECO:0000256" key="13">
    <source>
        <dbReference type="ARBA" id="ARBA00023295"/>
    </source>
</evidence>
<dbReference type="SUPFAM" id="SSF46946">
    <property type="entry name" value="S13-like H2TH domain"/>
    <property type="match status" value="1"/>
</dbReference>
<evidence type="ECO:0000256" key="3">
    <source>
        <dbReference type="ARBA" id="ARBA00011245"/>
    </source>
</evidence>
<keyword evidence="4 15" id="KW-0479">Metal-binding</keyword>
<dbReference type="PANTHER" id="PTHR22993:SF9">
    <property type="entry name" value="FORMAMIDOPYRIMIDINE-DNA GLYCOSYLASE"/>
    <property type="match status" value="1"/>
</dbReference>
<feature type="active site" description="Proton donor" evidence="15">
    <location>
        <position position="3"/>
    </location>
</feature>
<dbReference type="RefSeq" id="WP_058443816.1">
    <property type="nucleotide sequence ID" value="NZ_CAAAHT010000028.1"/>
</dbReference>
<evidence type="ECO:0000313" key="19">
    <source>
        <dbReference type="EMBL" id="SPX62371.1"/>
    </source>
</evidence>
<keyword evidence="8 15" id="KW-0862">Zinc</keyword>
<keyword evidence="21" id="KW-1185">Reference proteome</keyword>